<keyword evidence="2" id="KW-1185">Reference proteome</keyword>
<dbReference type="Proteomes" id="UP001203687">
    <property type="component" value="Unassembled WGS sequence"/>
</dbReference>
<accession>A0ABT0HEI5</accession>
<dbReference type="EMBL" id="JALPQF010000029">
    <property type="protein sequence ID" value="MCK8482275.1"/>
    <property type="molecule type" value="Genomic_DNA"/>
</dbReference>
<sequence length="137" mass="16033">MNKKEFLNNNTSEIKDFIINKEINEYDLFKLAQLNQIELEIGKGWNHLVLNLIQDLHKMGWNKKVSCIKEKYGTLRFYPENNFNISGFQLEDLMDDYISKSEKICEACGEKGELKEYNGIYFTACDVHGRASKQKPE</sequence>
<protein>
    <submittedName>
        <fullName evidence="1">Uncharacterized protein</fullName>
    </submittedName>
</protein>
<evidence type="ECO:0000313" key="1">
    <source>
        <dbReference type="EMBL" id="MCK8482275.1"/>
    </source>
</evidence>
<reference evidence="1" key="1">
    <citation type="submission" date="2022-04" db="EMBL/GenBank/DDBJ databases">
        <authorList>
            <person name="Ren T."/>
        </authorList>
    </citation>
    <scope>NUCLEOTIDE SEQUENCE</scope>
    <source>
        <strain evidence="1">F63249</strain>
    </source>
</reference>
<proteinExistence type="predicted"/>
<dbReference type="RefSeq" id="WP_248413995.1">
    <property type="nucleotide sequence ID" value="NZ_JALPQF010000029.1"/>
</dbReference>
<comment type="caution">
    <text evidence="1">The sequence shown here is derived from an EMBL/GenBank/DDBJ whole genome shotgun (WGS) entry which is preliminary data.</text>
</comment>
<gene>
    <name evidence="1" type="ORF">MUY34_16745</name>
</gene>
<evidence type="ECO:0000313" key="2">
    <source>
        <dbReference type="Proteomes" id="UP001203687"/>
    </source>
</evidence>
<name>A0ABT0HEI5_9FLAO</name>
<organism evidence="1 2">
    <name type="scientific">Psychroserpens algicola</name>
    <dbReference type="NCBI Taxonomy" id="1719034"/>
    <lineage>
        <taxon>Bacteria</taxon>
        <taxon>Pseudomonadati</taxon>
        <taxon>Bacteroidota</taxon>
        <taxon>Flavobacteriia</taxon>
        <taxon>Flavobacteriales</taxon>
        <taxon>Flavobacteriaceae</taxon>
        <taxon>Psychroserpens</taxon>
    </lineage>
</organism>